<dbReference type="EMBL" id="BPLR01002376">
    <property type="protein sequence ID" value="GIX73127.1"/>
    <property type="molecule type" value="Genomic_DNA"/>
</dbReference>
<feature type="region of interest" description="Disordered" evidence="1">
    <location>
        <begin position="1"/>
        <end position="110"/>
    </location>
</feature>
<gene>
    <name evidence="2" type="ORF">CEXT_690481</name>
</gene>
<comment type="caution">
    <text evidence="2">The sequence shown here is derived from an EMBL/GenBank/DDBJ whole genome shotgun (WGS) entry which is preliminary data.</text>
</comment>
<name>A0AAV4MLK0_CAEEX</name>
<dbReference type="AlphaFoldDB" id="A0AAV4MLK0"/>
<organism evidence="2 3">
    <name type="scientific">Caerostris extrusa</name>
    <name type="common">Bark spider</name>
    <name type="synonym">Caerostris bankana</name>
    <dbReference type="NCBI Taxonomy" id="172846"/>
    <lineage>
        <taxon>Eukaryota</taxon>
        <taxon>Metazoa</taxon>
        <taxon>Ecdysozoa</taxon>
        <taxon>Arthropoda</taxon>
        <taxon>Chelicerata</taxon>
        <taxon>Arachnida</taxon>
        <taxon>Araneae</taxon>
        <taxon>Araneomorphae</taxon>
        <taxon>Entelegynae</taxon>
        <taxon>Araneoidea</taxon>
        <taxon>Araneidae</taxon>
        <taxon>Caerostris</taxon>
    </lineage>
</organism>
<feature type="compositionally biased region" description="Basic residues" evidence="1">
    <location>
        <begin position="63"/>
        <end position="79"/>
    </location>
</feature>
<accession>A0AAV4MLK0</accession>
<sequence length="110" mass="12825">MSKKRVRKVDNANAQTDKIHTEQQERIQKHKPTETFSKTDTSGYTKCGEGERKEKNTTTTTKNNKRVKGKIAFKRKPRRSGQNQNSSHDLKRRWEDPTENQSLHLTGLFL</sequence>
<keyword evidence="3" id="KW-1185">Reference proteome</keyword>
<dbReference type="Proteomes" id="UP001054945">
    <property type="component" value="Unassembled WGS sequence"/>
</dbReference>
<proteinExistence type="predicted"/>
<feature type="compositionally biased region" description="Basic and acidic residues" evidence="1">
    <location>
        <begin position="17"/>
        <end position="33"/>
    </location>
</feature>
<evidence type="ECO:0000313" key="2">
    <source>
        <dbReference type="EMBL" id="GIX73127.1"/>
    </source>
</evidence>
<feature type="compositionally biased region" description="Polar residues" evidence="1">
    <location>
        <begin position="34"/>
        <end position="44"/>
    </location>
</feature>
<reference evidence="2 3" key="1">
    <citation type="submission" date="2021-06" db="EMBL/GenBank/DDBJ databases">
        <title>Caerostris extrusa draft genome.</title>
        <authorList>
            <person name="Kono N."/>
            <person name="Arakawa K."/>
        </authorList>
    </citation>
    <scope>NUCLEOTIDE SEQUENCE [LARGE SCALE GENOMIC DNA]</scope>
</reference>
<protein>
    <submittedName>
        <fullName evidence="2">Uncharacterized protein</fullName>
    </submittedName>
</protein>
<evidence type="ECO:0000313" key="3">
    <source>
        <dbReference type="Proteomes" id="UP001054945"/>
    </source>
</evidence>
<evidence type="ECO:0000256" key="1">
    <source>
        <dbReference type="SAM" id="MobiDB-lite"/>
    </source>
</evidence>